<dbReference type="EMBL" id="LKTM01000113">
    <property type="protein sequence ID" value="KQH79131.1"/>
    <property type="molecule type" value="Genomic_DNA"/>
</dbReference>
<protein>
    <submittedName>
        <fullName evidence="2">ArsR family transcriptional regulator</fullName>
    </submittedName>
</protein>
<dbReference type="InterPro" id="IPR036388">
    <property type="entry name" value="WH-like_DNA-bd_sf"/>
</dbReference>
<dbReference type="InterPro" id="IPR039422">
    <property type="entry name" value="MarR/SlyA-like"/>
</dbReference>
<comment type="caution">
    <text evidence="2">The sequence shown here is derived from an EMBL/GenBank/DDBJ whole genome shotgun (WGS) entry which is preliminary data.</text>
</comment>
<dbReference type="PANTHER" id="PTHR33164:SF99">
    <property type="entry name" value="MARR FAMILY REGULATORY PROTEIN"/>
    <property type="match status" value="1"/>
</dbReference>
<dbReference type="InterPro" id="IPR000835">
    <property type="entry name" value="HTH_MarR-typ"/>
</dbReference>
<dbReference type="Proteomes" id="UP000051677">
    <property type="component" value="Unassembled WGS sequence"/>
</dbReference>
<dbReference type="SMART" id="SM00347">
    <property type="entry name" value="HTH_MARR"/>
    <property type="match status" value="1"/>
</dbReference>
<dbReference type="AlphaFoldDB" id="A0A0Q2RV81"/>
<dbReference type="STRING" id="1778.A9W97_19340"/>
<dbReference type="CDD" id="cd00090">
    <property type="entry name" value="HTH_ARSR"/>
    <property type="match status" value="1"/>
</dbReference>
<proteinExistence type="predicted"/>
<gene>
    <name evidence="2" type="ORF">AO501_21355</name>
</gene>
<dbReference type="Gene3D" id="1.10.10.10">
    <property type="entry name" value="Winged helix-like DNA-binding domain superfamily/Winged helix DNA-binding domain"/>
    <property type="match status" value="1"/>
</dbReference>
<dbReference type="RefSeq" id="WP_055577981.1">
    <property type="nucleotide sequence ID" value="NZ_LKTM01000113.1"/>
</dbReference>
<dbReference type="GO" id="GO:0003700">
    <property type="term" value="F:DNA-binding transcription factor activity"/>
    <property type="evidence" value="ECO:0007669"/>
    <property type="project" value="InterPro"/>
</dbReference>
<feature type="domain" description="HTH marR-type" evidence="1">
    <location>
        <begin position="11"/>
        <end position="146"/>
    </location>
</feature>
<dbReference type="InterPro" id="IPR011991">
    <property type="entry name" value="ArsR-like_HTH"/>
</dbReference>
<evidence type="ECO:0000259" key="1">
    <source>
        <dbReference type="PROSITE" id="PS50995"/>
    </source>
</evidence>
<evidence type="ECO:0000313" key="3">
    <source>
        <dbReference type="Proteomes" id="UP000051677"/>
    </source>
</evidence>
<evidence type="ECO:0000313" key="2">
    <source>
        <dbReference type="EMBL" id="KQH79131.1"/>
    </source>
</evidence>
<dbReference type="PANTHER" id="PTHR33164">
    <property type="entry name" value="TRANSCRIPTIONAL REGULATOR, MARR FAMILY"/>
    <property type="match status" value="1"/>
</dbReference>
<name>A0A0Q2RV81_MYCGO</name>
<accession>A0A0Q2RV81</accession>
<dbReference type="GO" id="GO:0006950">
    <property type="term" value="P:response to stress"/>
    <property type="evidence" value="ECO:0007669"/>
    <property type="project" value="TreeGrafter"/>
</dbReference>
<organism evidence="2 3">
    <name type="scientific">Mycobacterium gordonae</name>
    <dbReference type="NCBI Taxonomy" id="1778"/>
    <lineage>
        <taxon>Bacteria</taxon>
        <taxon>Bacillati</taxon>
        <taxon>Actinomycetota</taxon>
        <taxon>Actinomycetes</taxon>
        <taxon>Mycobacteriales</taxon>
        <taxon>Mycobacteriaceae</taxon>
        <taxon>Mycobacterium</taxon>
    </lineage>
</organism>
<dbReference type="InterPro" id="IPR036390">
    <property type="entry name" value="WH_DNA-bd_sf"/>
</dbReference>
<dbReference type="PROSITE" id="PS50995">
    <property type="entry name" value="HTH_MARR_2"/>
    <property type="match status" value="1"/>
</dbReference>
<dbReference type="Pfam" id="PF12802">
    <property type="entry name" value="MarR_2"/>
    <property type="match status" value="1"/>
</dbReference>
<sequence length="167" mass="18656">MVDEQTSRSPQTELGQNMRMAWWSYVTRLDTDMEAAGFPERRFAMNYVFALYAQPGPMTISEIGRQFDVSRQAASKLVGELRRDGYVETEVSATDQREKVVVLTPKAIEYVTARRRAAAELDHAIAGRVGESGLAELQRLLHAVGDVATAGIDYDPSNVYKSPRLWG</sequence>
<dbReference type="OrthoDB" id="4716299at2"/>
<reference evidence="2 3" key="1">
    <citation type="submission" date="2015-10" db="EMBL/GenBank/DDBJ databases">
        <title>Mycobacterium gordonae draft genome assembly.</title>
        <authorList>
            <person name="Ustinova V."/>
            <person name="Smirnova T."/>
            <person name="Blagodatskikh K."/>
            <person name="Varlamov D."/>
            <person name="Larionova E."/>
            <person name="Chernousova L."/>
        </authorList>
    </citation>
    <scope>NUCLEOTIDE SEQUENCE [LARGE SCALE GENOMIC DNA]</scope>
    <source>
        <strain evidence="2 3">CTRI 14-8773</strain>
    </source>
</reference>
<dbReference type="SUPFAM" id="SSF46785">
    <property type="entry name" value="Winged helix' DNA-binding domain"/>
    <property type="match status" value="1"/>
</dbReference>